<proteinExistence type="inferred from homology"/>
<dbReference type="PANTHER" id="PTHR34478:SF2">
    <property type="entry name" value="MEMBRANE PROTEIN"/>
    <property type="match status" value="1"/>
</dbReference>
<evidence type="ECO:0000256" key="1">
    <source>
        <dbReference type="ARBA" id="ARBA00004167"/>
    </source>
</evidence>
<dbReference type="PANTHER" id="PTHR34478">
    <property type="entry name" value="PROTEIN LEMA"/>
    <property type="match status" value="1"/>
</dbReference>
<dbReference type="Pfam" id="PF04011">
    <property type="entry name" value="LemA"/>
    <property type="match status" value="1"/>
</dbReference>
<reference evidence="6 7" key="1">
    <citation type="submission" date="2024-06" db="EMBL/GenBank/DDBJ databases">
        <title>Genomic Encyclopedia of Type Strains, Phase IV (KMG-IV): sequencing the most valuable type-strain genomes for metagenomic binning, comparative biology and taxonomic classification.</title>
        <authorList>
            <person name="Goeker M."/>
        </authorList>
    </citation>
    <scope>NUCLEOTIDE SEQUENCE [LARGE SCALE GENOMIC DNA]</scope>
    <source>
        <strain evidence="6 7">DSM 21331</strain>
    </source>
</reference>
<accession>A0ABV2LDH7</accession>
<dbReference type="Gene3D" id="1.20.1440.20">
    <property type="entry name" value="LemA-like domain"/>
    <property type="match status" value="1"/>
</dbReference>
<evidence type="ECO:0000313" key="6">
    <source>
        <dbReference type="EMBL" id="MET3694880.1"/>
    </source>
</evidence>
<dbReference type="Proteomes" id="UP001549145">
    <property type="component" value="Unassembled WGS sequence"/>
</dbReference>
<evidence type="ECO:0000256" key="4">
    <source>
        <dbReference type="ARBA" id="ARBA00022989"/>
    </source>
</evidence>
<keyword evidence="4" id="KW-1133">Transmembrane helix</keyword>
<dbReference type="InterPro" id="IPR007156">
    <property type="entry name" value="MamQ_LemA"/>
</dbReference>
<comment type="similarity">
    <text evidence="2">Belongs to the LemA family.</text>
</comment>
<comment type="subcellular location">
    <subcellularLocation>
        <location evidence="1">Membrane</location>
        <topology evidence="1">Single-pass membrane protein</topology>
    </subcellularLocation>
</comment>
<organism evidence="6 7">
    <name type="scientific">Methylobacterium goesingense</name>
    <dbReference type="NCBI Taxonomy" id="243690"/>
    <lineage>
        <taxon>Bacteria</taxon>
        <taxon>Pseudomonadati</taxon>
        <taxon>Pseudomonadota</taxon>
        <taxon>Alphaproteobacteria</taxon>
        <taxon>Hyphomicrobiales</taxon>
        <taxon>Methylobacteriaceae</taxon>
        <taxon>Methylobacterium</taxon>
    </lineage>
</organism>
<evidence type="ECO:0000256" key="2">
    <source>
        <dbReference type="ARBA" id="ARBA00008854"/>
    </source>
</evidence>
<dbReference type="EMBL" id="JBEPMM010000019">
    <property type="protein sequence ID" value="MET3694880.1"/>
    <property type="molecule type" value="Genomic_DNA"/>
</dbReference>
<protein>
    <submittedName>
        <fullName evidence="6">LemA protein</fullName>
    </submittedName>
</protein>
<evidence type="ECO:0000256" key="3">
    <source>
        <dbReference type="ARBA" id="ARBA00022692"/>
    </source>
</evidence>
<dbReference type="InterPro" id="IPR023353">
    <property type="entry name" value="LemA-like_dom_sf"/>
</dbReference>
<keyword evidence="5" id="KW-0472">Membrane</keyword>
<dbReference type="RefSeq" id="WP_238282078.1">
    <property type="nucleotide sequence ID" value="NZ_BPQL01000150.1"/>
</dbReference>
<evidence type="ECO:0000313" key="7">
    <source>
        <dbReference type="Proteomes" id="UP001549145"/>
    </source>
</evidence>
<comment type="caution">
    <text evidence="6">The sequence shown here is derived from an EMBL/GenBank/DDBJ whole genome shotgun (WGS) entry which is preliminary data.</text>
</comment>
<evidence type="ECO:0000256" key="5">
    <source>
        <dbReference type="ARBA" id="ARBA00023136"/>
    </source>
</evidence>
<keyword evidence="7" id="KW-1185">Reference proteome</keyword>
<gene>
    <name evidence="6" type="ORF">ABID43_004443</name>
</gene>
<sequence length="212" mass="23254">MRSGAAIAGSHAGRAWFGRARALAAAVLLATSLSACGAINRVPTLEEQAKSAWSEVQNQYQRRADLIPNLVETVKGYAQQEKDVLVGVTEARAKASSVKVDASTVSDPQKFKEFQDAQNQLSGALGRLLVTVERYPDLKSNQNFLALQSQLEGTENRIAVARRDYIGAVQAYNTEVRTIPGRWIAAWFYPEAKPMETFTATPNSERPPNVKF</sequence>
<dbReference type="SUPFAM" id="SSF140478">
    <property type="entry name" value="LemA-like"/>
    <property type="match status" value="1"/>
</dbReference>
<name>A0ABV2LDH7_9HYPH</name>
<keyword evidence="3" id="KW-0812">Transmembrane</keyword>